<dbReference type="CDD" id="cd05262">
    <property type="entry name" value="SDR_a7"/>
    <property type="match status" value="1"/>
</dbReference>
<dbReference type="Proteomes" id="UP000540989">
    <property type="component" value="Unassembled WGS sequence"/>
</dbReference>
<dbReference type="RefSeq" id="WP_184213638.1">
    <property type="nucleotide sequence ID" value="NZ_JACHIP010000001.1"/>
</dbReference>
<reference evidence="2 3" key="1">
    <citation type="submission" date="2020-08" db="EMBL/GenBank/DDBJ databases">
        <title>Genomic Encyclopedia of Type Strains, Phase IV (KMG-V): Genome sequencing to study the core and pangenomes of soil and plant-associated prokaryotes.</title>
        <authorList>
            <person name="Whitman W."/>
        </authorList>
    </citation>
    <scope>NUCLEOTIDE SEQUENCE [LARGE SCALE GENOMIC DNA]</scope>
    <source>
        <strain evidence="2 3">M8UP14</strain>
    </source>
</reference>
<evidence type="ECO:0000313" key="2">
    <source>
        <dbReference type="EMBL" id="MBB5055909.1"/>
    </source>
</evidence>
<organism evidence="2 3">
    <name type="scientific">Granulicella aggregans</name>
    <dbReference type="NCBI Taxonomy" id="474949"/>
    <lineage>
        <taxon>Bacteria</taxon>
        <taxon>Pseudomonadati</taxon>
        <taxon>Acidobacteriota</taxon>
        <taxon>Terriglobia</taxon>
        <taxon>Terriglobales</taxon>
        <taxon>Acidobacteriaceae</taxon>
        <taxon>Granulicella</taxon>
    </lineage>
</organism>
<name>A0A7W8E284_9BACT</name>
<comment type="caution">
    <text evidence="2">The sequence shown here is derived from an EMBL/GenBank/DDBJ whole genome shotgun (WGS) entry which is preliminary data.</text>
</comment>
<dbReference type="GO" id="GO:0005737">
    <property type="term" value="C:cytoplasm"/>
    <property type="evidence" value="ECO:0007669"/>
    <property type="project" value="TreeGrafter"/>
</dbReference>
<evidence type="ECO:0000313" key="3">
    <source>
        <dbReference type="Proteomes" id="UP000540989"/>
    </source>
</evidence>
<dbReference type="AlphaFoldDB" id="A0A7W8E284"/>
<dbReference type="PANTHER" id="PTHR48079:SF9">
    <property type="entry name" value="PUTATIVE-RELATED"/>
    <property type="match status" value="1"/>
</dbReference>
<protein>
    <submittedName>
        <fullName evidence="2">Nucleoside-diphosphate-sugar epimerase</fullName>
    </submittedName>
</protein>
<keyword evidence="3" id="KW-1185">Reference proteome</keyword>
<dbReference type="PANTHER" id="PTHR48079">
    <property type="entry name" value="PROTEIN YEEZ"/>
    <property type="match status" value="1"/>
</dbReference>
<dbReference type="InterPro" id="IPR036291">
    <property type="entry name" value="NAD(P)-bd_dom_sf"/>
</dbReference>
<sequence length="298" mass="31708">MRIFVTGATGFIGSALIPKLIEAGHSVLGLTRSEPGAEALRAAGVDVLHGNIEDLDSLREGASKADGTIHLAFNHDFSQFQKNCEDDHKAILAMGEVLLGSSRPFVMTSGTAIAANIDGKPSTEDGPTLSWNPRAASEAAVKELTARGLNATVVRLPQVHDTRKQGLVPYVTAVAREKGVSAYIGDGSNRWPAAHISDVARLYHLAFEKAEPGAIFHAVDEEGVSMKAIAEALGRGLKVPVISIKPEEADAHFGWLGRFAVHDMPSSSVLTQQNLNWTPTGPGLITDLDGMDYTQPPF</sequence>
<dbReference type="InterPro" id="IPR001509">
    <property type="entry name" value="Epimerase_deHydtase"/>
</dbReference>
<feature type="domain" description="NAD-dependent epimerase/dehydratase" evidence="1">
    <location>
        <begin position="3"/>
        <end position="212"/>
    </location>
</feature>
<dbReference type="EMBL" id="JACHIP010000001">
    <property type="protein sequence ID" value="MBB5055909.1"/>
    <property type="molecule type" value="Genomic_DNA"/>
</dbReference>
<accession>A0A7W8E284</accession>
<dbReference type="Gene3D" id="3.40.50.720">
    <property type="entry name" value="NAD(P)-binding Rossmann-like Domain"/>
    <property type="match status" value="1"/>
</dbReference>
<dbReference type="GO" id="GO:0004029">
    <property type="term" value="F:aldehyde dehydrogenase (NAD+) activity"/>
    <property type="evidence" value="ECO:0007669"/>
    <property type="project" value="TreeGrafter"/>
</dbReference>
<gene>
    <name evidence="2" type="ORF">HDF16_000578</name>
</gene>
<dbReference type="SUPFAM" id="SSF51735">
    <property type="entry name" value="NAD(P)-binding Rossmann-fold domains"/>
    <property type="match status" value="1"/>
</dbReference>
<dbReference type="InterPro" id="IPR051783">
    <property type="entry name" value="NAD(P)-dependent_oxidoreduct"/>
</dbReference>
<dbReference type="Pfam" id="PF01370">
    <property type="entry name" value="Epimerase"/>
    <property type="match status" value="1"/>
</dbReference>
<proteinExistence type="predicted"/>
<evidence type="ECO:0000259" key="1">
    <source>
        <dbReference type="Pfam" id="PF01370"/>
    </source>
</evidence>